<reference evidence="2" key="1">
    <citation type="journal article" date="2020" name="MBio">
        <title>Horizontal gene transfer to a defensive symbiont with a reduced genome amongst a multipartite beetle microbiome.</title>
        <authorList>
            <person name="Waterworth S.C."/>
            <person name="Florez L.V."/>
            <person name="Rees E.R."/>
            <person name="Hertweck C."/>
            <person name="Kaltenpoth M."/>
            <person name="Kwan J.C."/>
        </authorList>
    </citation>
    <scope>NUCLEOTIDE SEQUENCE [LARGE SCALE GENOMIC DNA]</scope>
</reference>
<dbReference type="Proteomes" id="UP000490535">
    <property type="component" value="Unassembled WGS sequence"/>
</dbReference>
<evidence type="ECO:0000313" key="1">
    <source>
        <dbReference type="EMBL" id="KAF1026163.1"/>
    </source>
</evidence>
<gene>
    <name evidence="1" type="ORF">GAK29_01425</name>
</gene>
<protein>
    <submittedName>
        <fullName evidence="1">Uncharacterized protein</fullName>
    </submittedName>
</protein>
<comment type="caution">
    <text evidence="1">The sequence shown here is derived from an EMBL/GenBank/DDBJ whole genome shotgun (WGS) entry which is preliminary data.</text>
</comment>
<accession>A0A833PFC4</accession>
<organism evidence="1 2">
    <name type="scientific">Acinetobacter bereziniae</name>
    <name type="common">Acinetobacter genomosp. 10</name>
    <dbReference type="NCBI Taxonomy" id="106648"/>
    <lineage>
        <taxon>Bacteria</taxon>
        <taxon>Pseudomonadati</taxon>
        <taxon>Pseudomonadota</taxon>
        <taxon>Gammaproteobacteria</taxon>
        <taxon>Moraxellales</taxon>
        <taxon>Moraxellaceae</taxon>
        <taxon>Acinetobacter</taxon>
    </lineage>
</organism>
<dbReference type="EMBL" id="WNDP01000027">
    <property type="protein sequence ID" value="KAF1026163.1"/>
    <property type="molecule type" value="Genomic_DNA"/>
</dbReference>
<proteinExistence type="predicted"/>
<evidence type="ECO:0000313" key="2">
    <source>
        <dbReference type="Proteomes" id="UP000490535"/>
    </source>
</evidence>
<name>A0A833PFC4_ACIBZ</name>
<sequence>MEDLKIKIDSNLDELIELFCQLGFKYFNHTCSVKNYLICESGKVFFCKFDKNFKASNAKEITIEQLKDMVILNRNDSNNANVHQEGDIPCLYNLYLTNDKELYFYHCGKKKWILSNLNHDEDYYRLLKPIQADKVEVEDSKIDTDKMIADVEVQMATYSQHSHYFKDVRDLNVIDVYQVLKLFNVNDPCLQHIVKKALVAGGRGHKDLERDLKDIHDTSKRALEINNILH</sequence>
<dbReference type="AlphaFoldDB" id="A0A833PFC4"/>